<evidence type="ECO:0000313" key="2">
    <source>
        <dbReference type="EMBL" id="RUS72913.1"/>
    </source>
</evidence>
<feature type="non-terminal residue" evidence="2">
    <location>
        <position position="1"/>
    </location>
</feature>
<organism evidence="2 3">
    <name type="scientific">Elysia chlorotica</name>
    <name type="common">Eastern emerald elysia</name>
    <name type="synonym">Sea slug</name>
    <dbReference type="NCBI Taxonomy" id="188477"/>
    <lineage>
        <taxon>Eukaryota</taxon>
        <taxon>Metazoa</taxon>
        <taxon>Spiralia</taxon>
        <taxon>Lophotrochozoa</taxon>
        <taxon>Mollusca</taxon>
        <taxon>Gastropoda</taxon>
        <taxon>Heterobranchia</taxon>
        <taxon>Euthyneura</taxon>
        <taxon>Panpulmonata</taxon>
        <taxon>Sacoglossa</taxon>
        <taxon>Placobranchoidea</taxon>
        <taxon>Plakobranchidae</taxon>
        <taxon>Elysia</taxon>
    </lineage>
</organism>
<name>A0A433SUS4_ELYCH</name>
<dbReference type="AlphaFoldDB" id="A0A433SUS4"/>
<comment type="caution">
    <text evidence="2">The sequence shown here is derived from an EMBL/GenBank/DDBJ whole genome shotgun (WGS) entry which is preliminary data.</text>
</comment>
<evidence type="ECO:0000256" key="1">
    <source>
        <dbReference type="SAM" id="MobiDB-lite"/>
    </source>
</evidence>
<accession>A0A433SUS4</accession>
<keyword evidence="3" id="KW-1185">Reference proteome</keyword>
<reference evidence="2 3" key="1">
    <citation type="submission" date="2019-01" db="EMBL/GenBank/DDBJ databases">
        <title>A draft genome assembly of the solar-powered sea slug Elysia chlorotica.</title>
        <authorList>
            <person name="Cai H."/>
            <person name="Li Q."/>
            <person name="Fang X."/>
            <person name="Li J."/>
            <person name="Curtis N.E."/>
            <person name="Altenburger A."/>
            <person name="Shibata T."/>
            <person name="Feng M."/>
            <person name="Maeda T."/>
            <person name="Schwartz J.A."/>
            <person name="Shigenobu S."/>
            <person name="Lundholm N."/>
            <person name="Nishiyama T."/>
            <person name="Yang H."/>
            <person name="Hasebe M."/>
            <person name="Li S."/>
            <person name="Pierce S.K."/>
            <person name="Wang J."/>
        </authorList>
    </citation>
    <scope>NUCLEOTIDE SEQUENCE [LARGE SCALE GENOMIC DNA]</scope>
    <source>
        <strain evidence="2">EC2010</strain>
        <tissue evidence="2">Whole organism of an adult</tissue>
    </source>
</reference>
<feature type="compositionally biased region" description="Basic and acidic residues" evidence="1">
    <location>
        <begin position="103"/>
        <end position="120"/>
    </location>
</feature>
<protein>
    <submittedName>
        <fullName evidence="2">Uncharacterized protein</fullName>
    </submittedName>
</protein>
<sequence length="120" mass="13222">DSGCHGDCLVRCEALSDGYNKNNVLESSCAVYNNAKEAKLGVFIPEFSSADDLKPDYNLASISPSADLVISLLDNPSTTSQDLQQAMDKLKDKQSQIRRKRMAVHDKRQRVSTDGERLAC</sequence>
<dbReference type="EMBL" id="RQTK01001001">
    <property type="protein sequence ID" value="RUS72913.1"/>
    <property type="molecule type" value="Genomic_DNA"/>
</dbReference>
<proteinExistence type="predicted"/>
<evidence type="ECO:0000313" key="3">
    <source>
        <dbReference type="Proteomes" id="UP000271974"/>
    </source>
</evidence>
<dbReference type="Proteomes" id="UP000271974">
    <property type="component" value="Unassembled WGS sequence"/>
</dbReference>
<feature type="region of interest" description="Disordered" evidence="1">
    <location>
        <begin position="93"/>
        <end position="120"/>
    </location>
</feature>
<dbReference type="OrthoDB" id="6110550at2759"/>
<gene>
    <name evidence="2" type="ORF">EGW08_019333</name>
</gene>
<feature type="non-terminal residue" evidence="2">
    <location>
        <position position="120"/>
    </location>
</feature>